<proteinExistence type="predicted"/>
<evidence type="ECO:0000256" key="1">
    <source>
        <dbReference type="SAM" id="MobiDB-lite"/>
    </source>
</evidence>
<sequence>MSYSTESFSATRQAVRGPRDPPPRPSLTAPPSSGGMERRMIPLEKIHDVLLNPEAYAEMYPEIFPLTRKVHRQLRALGASGLPGGGTETPVIAGDYSKLDPQNKRSSRGLETTTQEPFVSTSTSPHPTERSIERQPPSFLDMTDDDDFELASGHSGPGHTIHQIWHAPAGKERNVLDLVERGEWEVVPQVSVAWAVNMGNSGYAQNDDRAGFWPHART</sequence>
<evidence type="ECO:0000313" key="2">
    <source>
        <dbReference type="EMBL" id="TFK89325.1"/>
    </source>
</evidence>
<dbReference type="AlphaFoldDB" id="A0A5C3PHT0"/>
<protein>
    <submittedName>
        <fullName evidence="2">Uncharacterized protein</fullName>
    </submittedName>
</protein>
<feature type="region of interest" description="Disordered" evidence="1">
    <location>
        <begin position="1"/>
        <end position="37"/>
    </location>
</feature>
<name>A0A5C3PHT0_9APHY</name>
<dbReference type="EMBL" id="ML211079">
    <property type="protein sequence ID" value="TFK89325.1"/>
    <property type="molecule type" value="Genomic_DNA"/>
</dbReference>
<accession>A0A5C3PHT0</accession>
<feature type="region of interest" description="Disordered" evidence="1">
    <location>
        <begin position="79"/>
        <end position="139"/>
    </location>
</feature>
<evidence type="ECO:0000313" key="3">
    <source>
        <dbReference type="Proteomes" id="UP000308197"/>
    </source>
</evidence>
<dbReference type="Proteomes" id="UP000308197">
    <property type="component" value="Unassembled WGS sequence"/>
</dbReference>
<dbReference type="InParanoid" id="A0A5C3PHT0"/>
<reference evidence="2 3" key="1">
    <citation type="journal article" date="2019" name="Nat. Ecol. Evol.">
        <title>Megaphylogeny resolves global patterns of mushroom evolution.</title>
        <authorList>
            <person name="Varga T."/>
            <person name="Krizsan K."/>
            <person name="Foldi C."/>
            <person name="Dima B."/>
            <person name="Sanchez-Garcia M."/>
            <person name="Sanchez-Ramirez S."/>
            <person name="Szollosi G.J."/>
            <person name="Szarkandi J.G."/>
            <person name="Papp V."/>
            <person name="Albert L."/>
            <person name="Andreopoulos W."/>
            <person name="Angelini C."/>
            <person name="Antonin V."/>
            <person name="Barry K.W."/>
            <person name="Bougher N.L."/>
            <person name="Buchanan P."/>
            <person name="Buyck B."/>
            <person name="Bense V."/>
            <person name="Catcheside P."/>
            <person name="Chovatia M."/>
            <person name="Cooper J."/>
            <person name="Damon W."/>
            <person name="Desjardin D."/>
            <person name="Finy P."/>
            <person name="Geml J."/>
            <person name="Haridas S."/>
            <person name="Hughes K."/>
            <person name="Justo A."/>
            <person name="Karasinski D."/>
            <person name="Kautmanova I."/>
            <person name="Kiss B."/>
            <person name="Kocsube S."/>
            <person name="Kotiranta H."/>
            <person name="LaButti K.M."/>
            <person name="Lechner B.E."/>
            <person name="Liimatainen K."/>
            <person name="Lipzen A."/>
            <person name="Lukacs Z."/>
            <person name="Mihaltcheva S."/>
            <person name="Morgado L.N."/>
            <person name="Niskanen T."/>
            <person name="Noordeloos M.E."/>
            <person name="Ohm R.A."/>
            <person name="Ortiz-Santana B."/>
            <person name="Ovrebo C."/>
            <person name="Racz N."/>
            <person name="Riley R."/>
            <person name="Savchenko A."/>
            <person name="Shiryaev A."/>
            <person name="Soop K."/>
            <person name="Spirin V."/>
            <person name="Szebenyi C."/>
            <person name="Tomsovsky M."/>
            <person name="Tulloss R.E."/>
            <person name="Uehling J."/>
            <person name="Grigoriev I.V."/>
            <person name="Vagvolgyi C."/>
            <person name="Papp T."/>
            <person name="Martin F.M."/>
            <person name="Miettinen O."/>
            <person name="Hibbett D.S."/>
            <person name="Nagy L.G."/>
        </authorList>
    </citation>
    <scope>NUCLEOTIDE SEQUENCE [LARGE SCALE GENOMIC DNA]</scope>
    <source>
        <strain evidence="2 3">HHB13444</strain>
    </source>
</reference>
<gene>
    <name evidence="2" type="ORF">K466DRAFT_661632</name>
</gene>
<feature type="compositionally biased region" description="Polar residues" evidence="1">
    <location>
        <begin position="1"/>
        <end position="12"/>
    </location>
</feature>
<feature type="compositionally biased region" description="Polar residues" evidence="1">
    <location>
        <begin position="109"/>
        <end position="126"/>
    </location>
</feature>
<organism evidence="2 3">
    <name type="scientific">Polyporus arcularius HHB13444</name>
    <dbReference type="NCBI Taxonomy" id="1314778"/>
    <lineage>
        <taxon>Eukaryota</taxon>
        <taxon>Fungi</taxon>
        <taxon>Dikarya</taxon>
        <taxon>Basidiomycota</taxon>
        <taxon>Agaricomycotina</taxon>
        <taxon>Agaricomycetes</taxon>
        <taxon>Polyporales</taxon>
        <taxon>Polyporaceae</taxon>
        <taxon>Polyporus</taxon>
    </lineage>
</organism>
<keyword evidence="3" id="KW-1185">Reference proteome</keyword>